<feature type="domain" description="DUF5983" evidence="1">
    <location>
        <begin position="17"/>
        <end position="100"/>
    </location>
</feature>
<dbReference type="InterPro" id="IPR046025">
    <property type="entry name" value="DUF5983"/>
</dbReference>
<dbReference type="KEGG" id="xdi:EZH22_30100"/>
<organism evidence="2 3">
    <name type="scientific">Xanthobacter dioxanivorans</name>
    <dbReference type="NCBI Taxonomy" id="2528964"/>
    <lineage>
        <taxon>Bacteria</taxon>
        <taxon>Pseudomonadati</taxon>
        <taxon>Pseudomonadota</taxon>
        <taxon>Alphaproteobacteria</taxon>
        <taxon>Hyphomicrobiales</taxon>
        <taxon>Xanthobacteraceae</taxon>
        <taxon>Xanthobacter</taxon>
    </lineage>
</organism>
<dbReference type="Proteomes" id="UP000596427">
    <property type="component" value="Plasmid unnamed2"/>
</dbReference>
<evidence type="ECO:0000313" key="3">
    <source>
        <dbReference type="Proteomes" id="UP000596427"/>
    </source>
</evidence>
<sequence>MSSTAISSPRPRQVRQFLDLSTAHLTPQTRGDWALCLPTHVHETTYGFLVWAGDQNDSTTDDGWPNEVIECRRLARSLSCDYLLFDADADEIDELESFDD</sequence>
<geneLocation type="plasmid" evidence="2 3">
    <name>unnamed2</name>
</geneLocation>
<accession>A0A974PUN2</accession>
<name>A0A974PUN2_9HYPH</name>
<reference evidence="2 3" key="1">
    <citation type="submission" date="2020-10" db="EMBL/GenBank/DDBJ databases">
        <title>Degradation of 1,4-Dioxane by Xanthobacter sp. YN2, via a Novel Group-2 Soluble Di-Iron Monooxygenase.</title>
        <authorList>
            <person name="Ma F."/>
            <person name="Wang Y."/>
            <person name="Yang J."/>
            <person name="Guo H."/>
            <person name="Su D."/>
            <person name="Yu L."/>
        </authorList>
    </citation>
    <scope>NUCLEOTIDE SEQUENCE [LARGE SCALE GENOMIC DNA]</scope>
    <source>
        <strain evidence="2 3">YN2</strain>
        <plasmid evidence="2 3">unnamed2</plasmid>
    </source>
</reference>
<protein>
    <recommendedName>
        <fullName evidence="1">DUF5983 domain-containing protein</fullName>
    </recommendedName>
</protein>
<keyword evidence="3" id="KW-1185">Reference proteome</keyword>
<dbReference type="RefSeq" id="WP_203197013.1">
    <property type="nucleotide sequence ID" value="NZ_CP063364.1"/>
</dbReference>
<gene>
    <name evidence="2" type="ORF">EZH22_30100</name>
</gene>
<dbReference type="Pfam" id="PF19419">
    <property type="entry name" value="DUF5983"/>
    <property type="match status" value="1"/>
</dbReference>
<evidence type="ECO:0000259" key="1">
    <source>
        <dbReference type="Pfam" id="PF19419"/>
    </source>
</evidence>
<dbReference type="AlphaFoldDB" id="A0A974PUN2"/>
<evidence type="ECO:0000313" key="2">
    <source>
        <dbReference type="EMBL" id="QRG10138.1"/>
    </source>
</evidence>
<proteinExistence type="predicted"/>
<keyword evidence="2" id="KW-0614">Plasmid</keyword>
<dbReference type="EMBL" id="CP063364">
    <property type="protein sequence ID" value="QRG10138.1"/>
    <property type="molecule type" value="Genomic_DNA"/>
</dbReference>